<evidence type="ECO:0000313" key="2">
    <source>
        <dbReference type="Proteomes" id="UP001551675"/>
    </source>
</evidence>
<dbReference type="EMBL" id="JBFALK010000045">
    <property type="protein sequence ID" value="MEV0975148.1"/>
    <property type="molecule type" value="Genomic_DNA"/>
</dbReference>
<proteinExistence type="predicted"/>
<keyword evidence="2" id="KW-1185">Reference proteome</keyword>
<sequence>MTWSFSAVVKMPLRIDLLSRMVAGESPRSCWSSTQARTSLGRISIMRMGPNHFMMCA</sequence>
<gene>
    <name evidence="1" type="ORF">AB0I59_41720</name>
</gene>
<evidence type="ECO:0000313" key="1">
    <source>
        <dbReference type="EMBL" id="MEV0975148.1"/>
    </source>
</evidence>
<name>A0ABV3GU35_MICGL</name>
<protein>
    <submittedName>
        <fullName evidence="1">Uncharacterized protein</fullName>
    </submittedName>
</protein>
<reference evidence="1 2" key="1">
    <citation type="submission" date="2024-06" db="EMBL/GenBank/DDBJ databases">
        <title>The Natural Products Discovery Center: Release of the First 8490 Sequenced Strains for Exploring Actinobacteria Biosynthetic Diversity.</title>
        <authorList>
            <person name="Kalkreuter E."/>
            <person name="Kautsar S.A."/>
            <person name="Yang D."/>
            <person name="Bader C.D."/>
            <person name="Teijaro C.N."/>
            <person name="Fluegel L."/>
            <person name="Davis C.M."/>
            <person name="Simpson J.R."/>
            <person name="Lauterbach L."/>
            <person name="Steele A.D."/>
            <person name="Gui C."/>
            <person name="Meng S."/>
            <person name="Li G."/>
            <person name="Viehrig K."/>
            <person name="Ye F."/>
            <person name="Su P."/>
            <person name="Kiefer A.F."/>
            <person name="Nichols A."/>
            <person name="Cepeda A.J."/>
            <person name="Yan W."/>
            <person name="Fan B."/>
            <person name="Jiang Y."/>
            <person name="Adhikari A."/>
            <person name="Zheng C.-J."/>
            <person name="Schuster L."/>
            <person name="Cowan T.M."/>
            <person name="Smanski M.J."/>
            <person name="Chevrette M.G."/>
            <person name="De Carvalho L.P.S."/>
            <person name="Shen B."/>
        </authorList>
    </citation>
    <scope>NUCLEOTIDE SEQUENCE [LARGE SCALE GENOMIC DNA]</scope>
    <source>
        <strain evidence="1 2">NPDC050100</strain>
    </source>
</reference>
<dbReference type="Proteomes" id="UP001551675">
    <property type="component" value="Unassembled WGS sequence"/>
</dbReference>
<organism evidence="1 2">
    <name type="scientific">Microtetraspora glauca</name>
    <dbReference type="NCBI Taxonomy" id="1996"/>
    <lineage>
        <taxon>Bacteria</taxon>
        <taxon>Bacillati</taxon>
        <taxon>Actinomycetota</taxon>
        <taxon>Actinomycetes</taxon>
        <taxon>Streptosporangiales</taxon>
        <taxon>Streptosporangiaceae</taxon>
        <taxon>Microtetraspora</taxon>
    </lineage>
</organism>
<dbReference type="RefSeq" id="WP_358142534.1">
    <property type="nucleotide sequence ID" value="NZ_JBFALK010000045.1"/>
</dbReference>
<comment type="caution">
    <text evidence="1">The sequence shown here is derived from an EMBL/GenBank/DDBJ whole genome shotgun (WGS) entry which is preliminary data.</text>
</comment>
<accession>A0ABV3GU35</accession>